<dbReference type="PROSITE" id="PS50887">
    <property type="entry name" value="GGDEF"/>
    <property type="match status" value="1"/>
</dbReference>
<evidence type="ECO:0000313" key="7">
    <source>
        <dbReference type="Proteomes" id="UP000288587"/>
    </source>
</evidence>
<dbReference type="AlphaFoldDB" id="A0A437LSR8"/>
<dbReference type="InterPro" id="IPR050469">
    <property type="entry name" value="Diguanylate_Cyclase"/>
</dbReference>
<dbReference type="InterPro" id="IPR011006">
    <property type="entry name" value="CheY-like_superfamily"/>
</dbReference>
<proteinExistence type="predicted"/>
<evidence type="ECO:0000259" key="4">
    <source>
        <dbReference type="PROSITE" id="PS50110"/>
    </source>
</evidence>
<evidence type="ECO:0000256" key="2">
    <source>
        <dbReference type="ARBA" id="ARBA00034247"/>
    </source>
</evidence>
<dbReference type="InterPro" id="IPR000160">
    <property type="entry name" value="GGDEF_dom"/>
</dbReference>
<dbReference type="InterPro" id="IPR029787">
    <property type="entry name" value="Nucleotide_cyclase"/>
</dbReference>
<dbReference type="SUPFAM" id="SSF52172">
    <property type="entry name" value="CheY-like"/>
    <property type="match status" value="1"/>
</dbReference>
<comment type="catalytic activity">
    <reaction evidence="2">
        <text>2 GTP = 3',3'-c-di-GMP + 2 diphosphate</text>
        <dbReference type="Rhea" id="RHEA:24898"/>
        <dbReference type="ChEBI" id="CHEBI:33019"/>
        <dbReference type="ChEBI" id="CHEBI:37565"/>
        <dbReference type="ChEBI" id="CHEBI:58805"/>
        <dbReference type="EC" id="2.7.7.65"/>
    </reaction>
</comment>
<dbReference type="GO" id="GO:0000160">
    <property type="term" value="P:phosphorelay signal transduction system"/>
    <property type="evidence" value="ECO:0007669"/>
    <property type="project" value="InterPro"/>
</dbReference>
<dbReference type="GO" id="GO:1902201">
    <property type="term" value="P:negative regulation of bacterial-type flagellum-dependent cell motility"/>
    <property type="evidence" value="ECO:0007669"/>
    <property type="project" value="TreeGrafter"/>
</dbReference>
<dbReference type="FunFam" id="3.30.70.270:FF:000001">
    <property type="entry name" value="Diguanylate cyclase domain protein"/>
    <property type="match status" value="1"/>
</dbReference>
<dbReference type="OrthoDB" id="23692at2"/>
<gene>
    <name evidence="6" type="ORF">EOD73_05630</name>
</gene>
<dbReference type="NCBIfam" id="TIGR00254">
    <property type="entry name" value="GGDEF"/>
    <property type="match status" value="1"/>
</dbReference>
<keyword evidence="3" id="KW-0597">Phosphoprotein</keyword>
<keyword evidence="7" id="KW-1185">Reference proteome</keyword>
<dbReference type="SMART" id="SM00448">
    <property type="entry name" value="REC"/>
    <property type="match status" value="1"/>
</dbReference>
<dbReference type="InterPro" id="IPR001789">
    <property type="entry name" value="Sig_transdc_resp-reg_receiver"/>
</dbReference>
<dbReference type="Pfam" id="PF00990">
    <property type="entry name" value="GGDEF"/>
    <property type="match status" value="1"/>
</dbReference>
<comment type="caution">
    <text evidence="6">The sequence shown here is derived from an EMBL/GenBank/DDBJ whole genome shotgun (WGS) entry which is preliminary data.</text>
</comment>
<dbReference type="PROSITE" id="PS50110">
    <property type="entry name" value="RESPONSE_REGULATORY"/>
    <property type="match status" value="1"/>
</dbReference>
<accession>A0A437LSR8</accession>
<dbReference type="SMART" id="SM00267">
    <property type="entry name" value="GGDEF"/>
    <property type="match status" value="1"/>
</dbReference>
<protein>
    <recommendedName>
        <fullName evidence="1">diguanylate cyclase</fullName>
        <ecNumber evidence="1">2.7.7.65</ecNumber>
    </recommendedName>
</protein>
<dbReference type="Pfam" id="PF00072">
    <property type="entry name" value="Response_reg"/>
    <property type="match status" value="1"/>
</dbReference>
<feature type="domain" description="Response regulatory" evidence="4">
    <location>
        <begin position="13"/>
        <end position="128"/>
    </location>
</feature>
<dbReference type="Gene3D" id="3.40.50.2300">
    <property type="match status" value="1"/>
</dbReference>
<dbReference type="CDD" id="cd01949">
    <property type="entry name" value="GGDEF"/>
    <property type="match status" value="1"/>
</dbReference>
<dbReference type="PANTHER" id="PTHR45138:SF9">
    <property type="entry name" value="DIGUANYLATE CYCLASE DGCM-RELATED"/>
    <property type="match status" value="1"/>
</dbReference>
<evidence type="ECO:0000259" key="5">
    <source>
        <dbReference type="PROSITE" id="PS50887"/>
    </source>
</evidence>
<dbReference type="GO" id="GO:0005886">
    <property type="term" value="C:plasma membrane"/>
    <property type="evidence" value="ECO:0007669"/>
    <property type="project" value="TreeGrafter"/>
</dbReference>
<dbReference type="Gene3D" id="3.30.70.270">
    <property type="match status" value="1"/>
</dbReference>
<dbReference type="GO" id="GO:0043709">
    <property type="term" value="P:cell adhesion involved in single-species biofilm formation"/>
    <property type="evidence" value="ECO:0007669"/>
    <property type="project" value="TreeGrafter"/>
</dbReference>
<dbReference type="GO" id="GO:0052621">
    <property type="term" value="F:diguanylate cyclase activity"/>
    <property type="evidence" value="ECO:0007669"/>
    <property type="project" value="UniProtKB-EC"/>
</dbReference>
<dbReference type="InterPro" id="IPR043128">
    <property type="entry name" value="Rev_trsase/Diguanyl_cyclase"/>
</dbReference>
<evidence type="ECO:0000313" key="6">
    <source>
        <dbReference type="EMBL" id="RVT88455.1"/>
    </source>
</evidence>
<feature type="domain" description="GGDEF" evidence="5">
    <location>
        <begin position="171"/>
        <end position="308"/>
    </location>
</feature>
<dbReference type="RefSeq" id="WP_127681646.1">
    <property type="nucleotide sequence ID" value="NZ_SACM01000001.1"/>
</dbReference>
<evidence type="ECO:0000256" key="3">
    <source>
        <dbReference type="PROSITE-ProRule" id="PRU00169"/>
    </source>
</evidence>
<feature type="modified residue" description="4-aspartylphosphate" evidence="3">
    <location>
        <position position="61"/>
    </location>
</feature>
<organism evidence="6 7">
    <name type="scientific">Inhella crocodyli</name>
    <dbReference type="NCBI Taxonomy" id="2499851"/>
    <lineage>
        <taxon>Bacteria</taxon>
        <taxon>Pseudomonadati</taxon>
        <taxon>Pseudomonadota</taxon>
        <taxon>Betaproteobacteria</taxon>
        <taxon>Burkholderiales</taxon>
        <taxon>Sphaerotilaceae</taxon>
        <taxon>Inhella</taxon>
    </lineage>
</organism>
<evidence type="ECO:0000256" key="1">
    <source>
        <dbReference type="ARBA" id="ARBA00012528"/>
    </source>
</evidence>
<sequence>MSSMPLPPLDRPRLLVVDEQPANIQALYRTFASDHQVFMATSGRQALELAQERRPDLVLLDLDLPDLDGFEVCTRLQADPATRHIPVVFVTAHNDEAAEARGLALGAVDFIGKPIRPAIVRARVQTHLLLKRQGDVLRDLAFLDGLTGLHNRRAFDERLAAELRHAARDRTPLSLVMIDVDRFKRYNDHYGHLAGDDALRQVAAALRAGMLRPMDLVTRFGGEEFACVLPGTDLPGALAVAERLRAAVAALRMPHPTSEVQPHLSISLGVACTTQVPVLTPQALLAGADAALYQAKSAGRDRVQGFEPAREGAAP</sequence>
<dbReference type="SUPFAM" id="SSF55073">
    <property type="entry name" value="Nucleotide cyclase"/>
    <property type="match status" value="1"/>
</dbReference>
<reference evidence="6 7" key="1">
    <citation type="submission" date="2019-01" db="EMBL/GenBank/DDBJ databases">
        <authorList>
            <person name="Chen W.-M."/>
        </authorList>
    </citation>
    <scope>NUCLEOTIDE SEQUENCE [LARGE SCALE GENOMIC DNA]</scope>
    <source>
        <strain evidence="6 7">CCP-18</strain>
    </source>
</reference>
<dbReference type="Proteomes" id="UP000288587">
    <property type="component" value="Unassembled WGS sequence"/>
</dbReference>
<name>A0A437LSR8_9BURK</name>
<dbReference type="EMBL" id="SACM01000001">
    <property type="protein sequence ID" value="RVT88455.1"/>
    <property type="molecule type" value="Genomic_DNA"/>
</dbReference>
<dbReference type="EC" id="2.7.7.65" evidence="1"/>
<dbReference type="PANTHER" id="PTHR45138">
    <property type="entry name" value="REGULATORY COMPONENTS OF SENSORY TRANSDUCTION SYSTEM"/>
    <property type="match status" value="1"/>
</dbReference>